<dbReference type="InterPro" id="IPR050320">
    <property type="entry name" value="N5-glutamine_MTase"/>
</dbReference>
<dbReference type="Pfam" id="PF17827">
    <property type="entry name" value="PrmC_N"/>
    <property type="match status" value="1"/>
</dbReference>
<dbReference type="InterPro" id="IPR019874">
    <property type="entry name" value="RF_methyltr_PrmC"/>
</dbReference>
<dbReference type="Proteomes" id="UP000585507">
    <property type="component" value="Unassembled WGS sequence"/>
</dbReference>
<protein>
    <recommendedName>
        <fullName evidence="5">Release factor glutamine methyltransferase</fullName>
        <shortName evidence="5">RF MTase</shortName>
        <ecNumber evidence="5">2.1.1.297</ecNumber>
    </recommendedName>
    <alternativeName>
        <fullName evidence="5">N5-glutamine methyltransferase PrmC</fullName>
    </alternativeName>
    <alternativeName>
        <fullName evidence="5">Protein-(glutamine-N5) MTase PrmC</fullName>
    </alternativeName>
    <alternativeName>
        <fullName evidence="5">Protein-glutamine N-methyltransferase PrmC</fullName>
    </alternativeName>
</protein>
<keyword evidence="3 5" id="KW-0949">S-adenosyl-L-methionine</keyword>
<comment type="similarity">
    <text evidence="5">Belongs to the protein N5-glutamine methyltransferase family. PrmC subfamily.</text>
</comment>
<dbReference type="CDD" id="cd02440">
    <property type="entry name" value="AdoMet_MTases"/>
    <property type="match status" value="1"/>
</dbReference>
<dbReference type="InterPro" id="IPR040758">
    <property type="entry name" value="PrmC_N"/>
</dbReference>
<comment type="function">
    <text evidence="5">Methylates the class 1 translation termination release factors RF1/PrfA and RF2/PrfB on the glutamine residue of the universally conserved GGQ motif.</text>
</comment>
<dbReference type="EC" id="2.1.1.297" evidence="5"/>
<dbReference type="InterPro" id="IPR029063">
    <property type="entry name" value="SAM-dependent_MTases_sf"/>
</dbReference>
<dbReference type="Gene3D" id="1.10.8.10">
    <property type="entry name" value="DNA helicase RuvA subunit, C-terminal domain"/>
    <property type="match status" value="1"/>
</dbReference>
<dbReference type="GO" id="GO:0032259">
    <property type="term" value="P:methylation"/>
    <property type="evidence" value="ECO:0007669"/>
    <property type="project" value="UniProtKB-KW"/>
</dbReference>
<dbReference type="GO" id="GO:0102559">
    <property type="term" value="F:peptide chain release factor N(5)-glutamine methyltransferase activity"/>
    <property type="evidence" value="ECO:0007669"/>
    <property type="project" value="UniProtKB-EC"/>
</dbReference>
<evidence type="ECO:0000256" key="3">
    <source>
        <dbReference type="ARBA" id="ARBA00022691"/>
    </source>
</evidence>
<evidence type="ECO:0000256" key="4">
    <source>
        <dbReference type="ARBA" id="ARBA00048391"/>
    </source>
</evidence>
<evidence type="ECO:0000256" key="1">
    <source>
        <dbReference type="ARBA" id="ARBA00022603"/>
    </source>
</evidence>
<evidence type="ECO:0000259" key="7">
    <source>
        <dbReference type="Pfam" id="PF17827"/>
    </source>
</evidence>
<sequence>MTDTLDSLFAEAKARFLKAHIGEAAFDARVLISGLLDLPAAAFMTRGSEAVAPEDAERIRAAIARRAAHEPVNRILGQREFYGLTLGMSKDTLEPRPDSEMIVEGLIPFARRTVAAKGSCRIIDLGTGTGAICLALLSAVPEATGVGSDLAVGAVAMARANAVRNTLDDRFVAVESDWFERIEGVFDIIVSNPPYICTDVVASLAPEVRDHDPALALDGGADGLDAYRIIAANAAGHLAEGGVVGVEIGYDQLQVVGSVFEEKGFRIVDRIRDLGGNDRAIVFSFCN</sequence>
<dbReference type="PROSITE" id="PS00092">
    <property type="entry name" value="N6_MTASE"/>
    <property type="match status" value="1"/>
</dbReference>
<feature type="binding site" evidence="5">
    <location>
        <position position="178"/>
    </location>
    <ligand>
        <name>S-adenosyl-L-methionine</name>
        <dbReference type="ChEBI" id="CHEBI:59789"/>
    </ligand>
</feature>
<dbReference type="RefSeq" id="WP_018327039.1">
    <property type="nucleotide sequence ID" value="NZ_JACHBK010000004.1"/>
</dbReference>
<dbReference type="InterPro" id="IPR007848">
    <property type="entry name" value="Small_mtfrase_dom"/>
</dbReference>
<feature type="binding site" evidence="5">
    <location>
        <begin position="126"/>
        <end position="130"/>
    </location>
    <ligand>
        <name>S-adenosyl-L-methionine</name>
        <dbReference type="ChEBI" id="CHEBI:59789"/>
    </ligand>
</feature>
<dbReference type="Pfam" id="PF05175">
    <property type="entry name" value="MTS"/>
    <property type="match status" value="1"/>
</dbReference>
<evidence type="ECO:0000256" key="2">
    <source>
        <dbReference type="ARBA" id="ARBA00022679"/>
    </source>
</evidence>
<comment type="caution">
    <text evidence="8">The sequence shown here is derived from an EMBL/GenBank/DDBJ whole genome shotgun (WGS) entry which is preliminary data.</text>
</comment>
<feature type="binding site" evidence="5">
    <location>
        <position position="192"/>
    </location>
    <ligand>
        <name>S-adenosyl-L-methionine</name>
        <dbReference type="ChEBI" id="CHEBI:59789"/>
    </ligand>
</feature>
<dbReference type="PANTHER" id="PTHR18895:SF74">
    <property type="entry name" value="MTRF1L RELEASE FACTOR GLUTAMINE METHYLTRANSFERASE"/>
    <property type="match status" value="1"/>
</dbReference>
<dbReference type="InterPro" id="IPR004556">
    <property type="entry name" value="HemK-like"/>
</dbReference>
<feature type="binding site" evidence="5">
    <location>
        <position position="149"/>
    </location>
    <ligand>
        <name>S-adenosyl-L-methionine</name>
        <dbReference type="ChEBI" id="CHEBI:59789"/>
    </ligand>
</feature>
<dbReference type="EMBL" id="JACHBK010000004">
    <property type="protein sequence ID" value="MBB5535123.1"/>
    <property type="molecule type" value="Genomic_DNA"/>
</dbReference>
<dbReference type="AlphaFoldDB" id="A0A7W8U9C1"/>
<evidence type="ECO:0000256" key="5">
    <source>
        <dbReference type="HAMAP-Rule" id="MF_02126"/>
    </source>
</evidence>
<proteinExistence type="inferred from homology"/>
<accession>A0A7W8U9C1</accession>
<dbReference type="GO" id="GO:0003676">
    <property type="term" value="F:nucleic acid binding"/>
    <property type="evidence" value="ECO:0007669"/>
    <property type="project" value="InterPro"/>
</dbReference>
<evidence type="ECO:0000313" key="9">
    <source>
        <dbReference type="Proteomes" id="UP000585507"/>
    </source>
</evidence>
<evidence type="ECO:0000259" key="6">
    <source>
        <dbReference type="Pfam" id="PF05175"/>
    </source>
</evidence>
<dbReference type="InterPro" id="IPR002052">
    <property type="entry name" value="DNA_methylase_N6_adenine_CS"/>
</dbReference>
<keyword evidence="9" id="KW-1185">Reference proteome</keyword>
<dbReference type="PANTHER" id="PTHR18895">
    <property type="entry name" value="HEMK METHYLTRANSFERASE"/>
    <property type="match status" value="1"/>
</dbReference>
<feature type="binding site" evidence="5">
    <location>
        <begin position="192"/>
        <end position="195"/>
    </location>
    <ligand>
        <name>substrate</name>
    </ligand>
</feature>
<reference evidence="8 9" key="1">
    <citation type="submission" date="2020-08" db="EMBL/GenBank/DDBJ databases">
        <title>Genomic Encyclopedia of Type Strains, Phase IV (KMG-V): Genome sequencing to study the core and pangenomes of soil and plant-associated prokaryotes.</title>
        <authorList>
            <person name="Whitman W."/>
        </authorList>
    </citation>
    <scope>NUCLEOTIDE SEQUENCE [LARGE SCALE GENOMIC DNA]</scope>
    <source>
        <strain evidence="8 9">SEMIA 4084</strain>
    </source>
</reference>
<dbReference type="SUPFAM" id="SSF53335">
    <property type="entry name" value="S-adenosyl-L-methionine-dependent methyltransferases"/>
    <property type="match status" value="1"/>
</dbReference>
<organism evidence="8 9">
    <name type="scientific">Rhizobium giardinii</name>
    <dbReference type="NCBI Taxonomy" id="56731"/>
    <lineage>
        <taxon>Bacteria</taxon>
        <taxon>Pseudomonadati</taxon>
        <taxon>Pseudomonadota</taxon>
        <taxon>Alphaproteobacteria</taxon>
        <taxon>Hyphomicrobiales</taxon>
        <taxon>Rhizobiaceae</taxon>
        <taxon>Rhizobium/Agrobacterium group</taxon>
        <taxon>Rhizobium</taxon>
    </lineage>
</organism>
<dbReference type="NCBIfam" id="TIGR03534">
    <property type="entry name" value="RF_mod_PrmC"/>
    <property type="match status" value="1"/>
</dbReference>
<feature type="domain" description="Release factor glutamine methyltransferase N-terminal" evidence="7">
    <location>
        <begin position="8"/>
        <end position="77"/>
    </location>
</feature>
<dbReference type="NCBIfam" id="TIGR00536">
    <property type="entry name" value="hemK_fam"/>
    <property type="match status" value="1"/>
</dbReference>
<keyword evidence="1 5" id="KW-0489">Methyltransferase</keyword>
<dbReference type="Gene3D" id="3.40.50.150">
    <property type="entry name" value="Vaccinia Virus protein VP39"/>
    <property type="match status" value="1"/>
</dbReference>
<feature type="domain" description="Methyltransferase small" evidence="6">
    <location>
        <begin position="118"/>
        <end position="195"/>
    </location>
</feature>
<gene>
    <name evidence="5" type="primary">prmC</name>
    <name evidence="8" type="ORF">GGD55_001817</name>
</gene>
<comment type="catalytic activity">
    <reaction evidence="4 5">
        <text>L-glutaminyl-[peptide chain release factor] + S-adenosyl-L-methionine = N(5)-methyl-L-glutaminyl-[peptide chain release factor] + S-adenosyl-L-homocysteine + H(+)</text>
        <dbReference type="Rhea" id="RHEA:42896"/>
        <dbReference type="Rhea" id="RHEA-COMP:10271"/>
        <dbReference type="Rhea" id="RHEA-COMP:10272"/>
        <dbReference type="ChEBI" id="CHEBI:15378"/>
        <dbReference type="ChEBI" id="CHEBI:30011"/>
        <dbReference type="ChEBI" id="CHEBI:57856"/>
        <dbReference type="ChEBI" id="CHEBI:59789"/>
        <dbReference type="ChEBI" id="CHEBI:61891"/>
        <dbReference type="EC" id="2.1.1.297"/>
    </reaction>
</comment>
<keyword evidence="2 5" id="KW-0808">Transferase</keyword>
<evidence type="ECO:0000313" key="8">
    <source>
        <dbReference type="EMBL" id="MBB5535123.1"/>
    </source>
</evidence>
<name>A0A7W8U9C1_9HYPH</name>
<dbReference type="HAMAP" id="MF_02126">
    <property type="entry name" value="RF_methyltr_PrmC"/>
    <property type="match status" value="1"/>
</dbReference>